<gene>
    <name evidence="2" type="ORF">DI536_36315</name>
</gene>
<proteinExistence type="predicted"/>
<sequence>MREQCALIGVLNDHPALANRQVRDALLKGLVDLYAGGTASVDTQTGAYCLVAMHGATAADPAQPATVQASVGTQQSTLSLPVGAPRARWSVPQAPAPGDMLALAQAPGQRAWLGYVADLGYHEDATHARASAVGLSLERRYDVLREGRWQATGPHPVQEGDWIRVTLVVQTASPRHFVALTDDVPGGLRPTDLALSAVAGLDLKQVSSTGSGVFGTRRLDPRAPKFYAEYLPAGRHEVHYFARVANAGDYLAAPATAELMYGNASHARTASDRFPVVPSPSP</sequence>
<dbReference type="Pfam" id="PF17973">
    <property type="entry name" value="bMG10"/>
    <property type="match status" value="1"/>
</dbReference>
<dbReference type="AlphaFoldDB" id="A0A2W5SMV5"/>
<name>A0A2W5SMV5_9BACT</name>
<dbReference type="InterPro" id="IPR041246">
    <property type="entry name" value="Bact_MG10"/>
</dbReference>
<evidence type="ECO:0000313" key="3">
    <source>
        <dbReference type="Proteomes" id="UP000249061"/>
    </source>
</evidence>
<dbReference type="Proteomes" id="UP000249061">
    <property type="component" value="Unassembled WGS sequence"/>
</dbReference>
<evidence type="ECO:0000313" key="2">
    <source>
        <dbReference type="EMBL" id="PZR03137.1"/>
    </source>
</evidence>
<reference evidence="2 3" key="1">
    <citation type="submission" date="2017-08" db="EMBL/GenBank/DDBJ databases">
        <title>Infants hospitalized years apart are colonized by the same room-sourced microbial strains.</title>
        <authorList>
            <person name="Brooks B."/>
            <person name="Olm M.R."/>
            <person name="Firek B.A."/>
            <person name="Baker R."/>
            <person name="Thomas B.C."/>
            <person name="Morowitz M.J."/>
            <person name="Banfield J.F."/>
        </authorList>
    </citation>
    <scope>NUCLEOTIDE SEQUENCE [LARGE SCALE GENOMIC DNA]</scope>
    <source>
        <strain evidence="2">S2_003_000_R2_14</strain>
    </source>
</reference>
<protein>
    <recommendedName>
        <fullName evidence="1">Bacterial alpha-2-macroglobulin MG10 domain-containing protein</fullName>
    </recommendedName>
</protein>
<dbReference type="EMBL" id="QFQP01000119">
    <property type="protein sequence ID" value="PZR03137.1"/>
    <property type="molecule type" value="Genomic_DNA"/>
</dbReference>
<evidence type="ECO:0000259" key="1">
    <source>
        <dbReference type="Pfam" id="PF17973"/>
    </source>
</evidence>
<feature type="domain" description="Bacterial alpha-2-macroglobulin MG10" evidence="1">
    <location>
        <begin position="134"/>
        <end position="261"/>
    </location>
</feature>
<accession>A0A2W5SMV5</accession>
<comment type="caution">
    <text evidence="2">The sequence shown here is derived from an EMBL/GenBank/DDBJ whole genome shotgun (WGS) entry which is preliminary data.</text>
</comment>
<organism evidence="2 3">
    <name type="scientific">Archangium gephyra</name>
    <dbReference type="NCBI Taxonomy" id="48"/>
    <lineage>
        <taxon>Bacteria</taxon>
        <taxon>Pseudomonadati</taxon>
        <taxon>Myxococcota</taxon>
        <taxon>Myxococcia</taxon>
        <taxon>Myxococcales</taxon>
        <taxon>Cystobacterineae</taxon>
        <taxon>Archangiaceae</taxon>
        <taxon>Archangium</taxon>
    </lineage>
</organism>